<gene>
    <name evidence="1" type="ORF">VFSR5_2712</name>
</gene>
<dbReference type="Proteomes" id="UP000004521">
    <property type="component" value="Unassembled WGS sequence"/>
</dbReference>
<evidence type="ECO:0000313" key="2">
    <source>
        <dbReference type="Proteomes" id="UP000004521"/>
    </source>
</evidence>
<sequence length="82" mass="9483">MNINDITRELSKAKNLQSTNEALADEIIYDLGARLGWNDNKTNYFYYLFSNHSNIYEAVDLLSGGIIDFEYNMQSDSNFDPF</sequence>
<dbReference type="EMBL" id="AHIH01000015">
    <property type="protein sequence ID" value="EHN67987.1"/>
    <property type="molecule type" value="Genomic_DNA"/>
</dbReference>
<dbReference type="RefSeq" id="WP_005423998.1">
    <property type="nucleotide sequence ID" value="NZ_JH584329.1"/>
</dbReference>
<accession>A0AAV3EMR0</accession>
<comment type="caution">
    <text evidence="1">The sequence shown here is derived from an EMBL/GenBank/DDBJ whole genome shotgun (WGS) entry which is preliminary data.</text>
</comment>
<proteinExistence type="predicted"/>
<evidence type="ECO:0000313" key="1">
    <source>
        <dbReference type="EMBL" id="EHN67987.1"/>
    </source>
</evidence>
<organism evidence="1 2">
    <name type="scientific">Aliivibrio fischeri SR5</name>
    <dbReference type="NCBI Taxonomy" id="1088719"/>
    <lineage>
        <taxon>Bacteria</taxon>
        <taxon>Pseudomonadati</taxon>
        <taxon>Pseudomonadota</taxon>
        <taxon>Gammaproteobacteria</taxon>
        <taxon>Vibrionales</taxon>
        <taxon>Vibrionaceae</taxon>
        <taxon>Aliivibrio</taxon>
    </lineage>
</organism>
<name>A0AAV3EMR0_ALIFS</name>
<protein>
    <submittedName>
        <fullName evidence="1">Uncharacterized protein</fullName>
    </submittedName>
</protein>
<reference evidence="1 2" key="1">
    <citation type="journal article" date="2012" name="J. Bacteriol.">
        <title>Draft Genome Sequence of Vibrio fischeri SR5, a Strain Isolated from the Light Organ of the Mediterranean Squid Sepiola robusta.</title>
        <authorList>
            <person name="Gyllborg M.C."/>
            <person name="Sahl J.W."/>
            <person name="Cronin D.C.III."/>
            <person name="Rasko D.A."/>
            <person name="Mandel M.J."/>
        </authorList>
    </citation>
    <scope>NUCLEOTIDE SEQUENCE [LARGE SCALE GENOMIC DNA]</scope>
    <source>
        <strain evidence="1 2">SR5</strain>
    </source>
</reference>
<dbReference type="AlphaFoldDB" id="A0AAV3EMR0"/>